<feature type="domain" description="DUF3943" evidence="2">
    <location>
        <begin position="124"/>
        <end position="232"/>
    </location>
</feature>
<keyword evidence="4" id="KW-1185">Reference proteome</keyword>
<evidence type="ECO:0000259" key="2">
    <source>
        <dbReference type="Pfam" id="PF13084"/>
    </source>
</evidence>
<protein>
    <recommendedName>
        <fullName evidence="2">DUF3943 domain-containing protein</fullName>
    </recommendedName>
</protein>
<evidence type="ECO:0000256" key="1">
    <source>
        <dbReference type="SAM" id="SignalP"/>
    </source>
</evidence>
<evidence type="ECO:0000313" key="3">
    <source>
        <dbReference type="EMBL" id="SFX32725.1"/>
    </source>
</evidence>
<accession>A0A1K1W7B0</accession>
<reference evidence="3 4" key="1">
    <citation type="submission" date="2016-11" db="EMBL/GenBank/DDBJ databases">
        <authorList>
            <person name="Jaros S."/>
            <person name="Januszkiewicz K."/>
            <person name="Wedrychowicz H."/>
        </authorList>
    </citation>
    <scope>NUCLEOTIDE SEQUENCE [LARGE SCALE GENOMIC DNA]</scope>
    <source>
        <strain evidence="3 4">DSM 21637</strain>
    </source>
</reference>
<sequence length="287" mass="31784">MLTGRLLLLLALFCLPTLALANISNAHPHTETSANLICHSLACQHLAQLYTPAFAALQQESEPSTQTEMSKSRRMIRETRNIGIMSLGIMAVLFVMPENISKWDRSEMTFSNLGDKWIENNKAGPVWDQDEWPVNYIGHPYFGAAYYVVARNQGLTPLESGAYSFAMSTFLWEMGIEALAEIPSKQDLIVTPLIGSVVGEAFFTWEQRIKANQNELMGSRALGNTTLFLLNPAGSLSARINRAFGDDEPVTGAYTQLVYSPAYQRFEPGSGYTAEPSWVGVKVGFLF</sequence>
<dbReference type="InterPro" id="IPR025079">
    <property type="entry name" value="DUF3943"/>
</dbReference>
<organism evidence="3 4">
    <name type="scientific">Marinospirillum alkaliphilum DSM 21637</name>
    <dbReference type="NCBI Taxonomy" id="1122209"/>
    <lineage>
        <taxon>Bacteria</taxon>
        <taxon>Pseudomonadati</taxon>
        <taxon>Pseudomonadota</taxon>
        <taxon>Gammaproteobacteria</taxon>
        <taxon>Oceanospirillales</taxon>
        <taxon>Oceanospirillaceae</taxon>
        <taxon>Marinospirillum</taxon>
    </lineage>
</organism>
<feature type="chain" id="PRO_5012137022" description="DUF3943 domain-containing protein" evidence="1">
    <location>
        <begin position="22"/>
        <end position="287"/>
    </location>
</feature>
<dbReference type="OrthoDB" id="9152616at2"/>
<keyword evidence="1" id="KW-0732">Signal</keyword>
<evidence type="ECO:0000313" key="4">
    <source>
        <dbReference type="Proteomes" id="UP000182350"/>
    </source>
</evidence>
<proteinExistence type="predicted"/>
<dbReference type="Pfam" id="PF13084">
    <property type="entry name" value="DUF3943"/>
    <property type="match status" value="1"/>
</dbReference>
<dbReference type="STRING" id="1122209.SAMN02745752_01301"/>
<dbReference type="Proteomes" id="UP000182350">
    <property type="component" value="Unassembled WGS sequence"/>
</dbReference>
<feature type="signal peptide" evidence="1">
    <location>
        <begin position="1"/>
        <end position="21"/>
    </location>
</feature>
<dbReference type="EMBL" id="FPJW01000003">
    <property type="protein sequence ID" value="SFX32725.1"/>
    <property type="molecule type" value="Genomic_DNA"/>
</dbReference>
<gene>
    <name evidence="3" type="ORF">SAMN02745752_01301</name>
</gene>
<dbReference type="AlphaFoldDB" id="A0A1K1W7B0"/>
<name>A0A1K1W7B0_9GAMM</name>